<keyword evidence="3" id="KW-0732">Signal</keyword>
<dbReference type="EMBL" id="CAUYUJ010016217">
    <property type="protein sequence ID" value="CAK0862988.1"/>
    <property type="molecule type" value="Genomic_DNA"/>
</dbReference>
<feature type="transmembrane region" description="Helical" evidence="2">
    <location>
        <begin position="243"/>
        <end position="265"/>
    </location>
</feature>
<evidence type="ECO:0000313" key="4">
    <source>
        <dbReference type="EMBL" id="CAK0862988.1"/>
    </source>
</evidence>
<feature type="compositionally biased region" description="Polar residues" evidence="1">
    <location>
        <begin position="31"/>
        <end position="42"/>
    </location>
</feature>
<reference evidence="4" key="1">
    <citation type="submission" date="2023-10" db="EMBL/GenBank/DDBJ databases">
        <authorList>
            <person name="Chen Y."/>
            <person name="Shah S."/>
            <person name="Dougan E. K."/>
            <person name="Thang M."/>
            <person name="Chan C."/>
        </authorList>
    </citation>
    <scope>NUCLEOTIDE SEQUENCE [LARGE SCALE GENOMIC DNA]</scope>
</reference>
<proteinExistence type="predicted"/>
<accession>A0ABN9USJ3</accession>
<evidence type="ECO:0000313" key="5">
    <source>
        <dbReference type="Proteomes" id="UP001189429"/>
    </source>
</evidence>
<feature type="transmembrane region" description="Helical" evidence="2">
    <location>
        <begin position="214"/>
        <end position="231"/>
    </location>
</feature>
<keyword evidence="2" id="KW-0812">Transmembrane</keyword>
<evidence type="ECO:0000256" key="2">
    <source>
        <dbReference type="SAM" id="Phobius"/>
    </source>
</evidence>
<name>A0ABN9USJ3_9DINO</name>
<feature type="region of interest" description="Disordered" evidence="1">
    <location>
        <begin position="29"/>
        <end position="50"/>
    </location>
</feature>
<protein>
    <submittedName>
        <fullName evidence="4">Uncharacterized protein</fullName>
    </submittedName>
</protein>
<comment type="caution">
    <text evidence="4">The sequence shown here is derived from an EMBL/GenBank/DDBJ whole genome shotgun (WGS) entry which is preliminary data.</text>
</comment>
<keyword evidence="2" id="KW-1133">Transmembrane helix</keyword>
<feature type="chain" id="PRO_5046496520" evidence="3">
    <location>
        <begin position="22"/>
        <end position="402"/>
    </location>
</feature>
<feature type="transmembrane region" description="Helical" evidence="2">
    <location>
        <begin position="341"/>
        <end position="360"/>
    </location>
</feature>
<evidence type="ECO:0000256" key="3">
    <source>
        <dbReference type="SAM" id="SignalP"/>
    </source>
</evidence>
<keyword evidence="2" id="KW-0472">Membrane</keyword>
<keyword evidence="5" id="KW-1185">Reference proteome</keyword>
<dbReference type="Proteomes" id="UP001189429">
    <property type="component" value="Unassembled WGS sequence"/>
</dbReference>
<gene>
    <name evidence="4" type="ORF">PCOR1329_LOCUS51273</name>
</gene>
<feature type="transmembrane region" description="Helical" evidence="2">
    <location>
        <begin position="168"/>
        <end position="193"/>
    </location>
</feature>
<feature type="signal peptide" evidence="3">
    <location>
        <begin position="1"/>
        <end position="21"/>
    </location>
</feature>
<sequence>MTATALACCLLATVAVAPAAALSLFRPGTAKANSENPAQSATDAMHQADRSEGMRNTINEIEKRADGTSGVTLLRAVDEIATRTDATKQALVDAAVEIASQPMHVLQLGVPVIAQKAKIATDTFSKAMSESIQMLGEGDVAGALKVASTAIAKYQKTNDDLDESTSAAAWRAVGILAVFLLIGLAWTAELFLARGGQQDPEQKDDEELVVRGRTCLAALGFTRYIFCWLAVANNFHNPGRQNYSVAGAFTILARWGGLAWPWFFVVSGFSNSLSKILGPDPNRQEDWLAATCKRVSTWYPFYAMALTVCAARAWTVNAEDWCHYLGNMVLINGLIWSEPSFPYALVGQWLSFLTVYLMGWSQMHQVINSESYVVWTLLSIACLIAIPSAVMEWYPSACGESH</sequence>
<organism evidence="4 5">
    <name type="scientific">Prorocentrum cordatum</name>
    <dbReference type="NCBI Taxonomy" id="2364126"/>
    <lineage>
        <taxon>Eukaryota</taxon>
        <taxon>Sar</taxon>
        <taxon>Alveolata</taxon>
        <taxon>Dinophyceae</taxon>
        <taxon>Prorocentrales</taxon>
        <taxon>Prorocentraceae</taxon>
        <taxon>Prorocentrum</taxon>
    </lineage>
</organism>
<evidence type="ECO:0000256" key="1">
    <source>
        <dbReference type="SAM" id="MobiDB-lite"/>
    </source>
</evidence>
<feature type="transmembrane region" description="Helical" evidence="2">
    <location>
        <begin position="372"/>
        <end position="394"/>
    </location>
</feature>